<gene>
    <name evidence="9" type="ORF">LCGC14_0852300</name>
</gene>
<dbReference type="GO" id="GO:0046872">
    <property type="term" value="F:metal ion binding"/>
    <property type="evidence" value="ECO:0007669"/>
    <property type="project" value="UniProtKB-KW"/>
</dbReference>
<dbReference type="Gene3D" id="3.30.2010.10">
    <property type="entry name" value="Metalloproteases ('zincins'), catalytic domain"/>
    <property type="match status" value="1"/>
</dbReference>
<protein>
    <recommendedName>
        <fullName evidence="8">Peptidase M48 domain-containing protein</fullName>
    </recommendedName>
</protein>
<keyword evidence="2" id="KW-0645">Protease</keyword>
<keyword evidence="5" id="KW-0862">Zinc</keyword>
<comment type="cofactor">
    <cofactor evidence="1">
        <name>Zn(2+)</name>
        <dbReference type="ChEBI" id="CHEBI:29105"/>
    </cofactor>
</comment>
<dbReference type="PANTHER" id="PTHR22726:SF24">
    <property type="entry name" value="M48 FAMILY METALLOPEPTIDASE"/>
    <property type="match status" value="1"/>
</dbReference>
<name>A0A0F9P9U9_9ZZZZ</name>
<dbReference type="PANTHER" id="PTHR22726">
    <property type="entry name" value="METALLOENDOPEPTIDASE OMA1"/>
    <property type="match status" value="1"/>
</dbReference>
<feature type="region of interest" description="Disordered" evidence="7">
    <location>
        <begin position="263"/>
        <end position="282"/>
    </location>
</feature>
<evidence type="ECO:0000256" key="7">
    <source>
        <dbReference type="SAM" id="MobiDB-lite"/>
    </source>
</evidence>
<evidence type="ECO:0000256" key="2">
    <source>
        <dbReference type="ARBA" id="ARBA00022670"/>
    </source>
</evidence>
<feature type="domain" description="Peptidase M48" evidence="8">
    <location>
        <begin position="74"/>
        <end position="259"/>
    </location>
</feature>
<proteinExistence type="predicted"/>
<evidence type="ECO:0000259" key="8">
    <source>
        <dbReference type="Pfam" id="PF01435"/>
    </source>
</evidence>
<reference evidence="9" key="1">
    <citation type="journal article" date="2015" name="Nature">
        <title>Complex archaea that bridge the gap between prokaryotes and eukaryotes.</title>
        <authorList>
            <person name="Spang A."/>
            <person name="Saw J.H."/>
            <person name="Jorgensen S.L."/>
            <person name="Zaremba-Niedzwiedzka K."/>
            <person name="Martijn J."/>
            <person name="Lind A.E."/>
            <person name="van Eijk R."/>
            <person name="Schleper C."/>
            <person name="Guy L."/>
            <person name="Ettema T.J."/>
        </authorList>
    </citation>
    <scope>NUCLEOTIDE SEQUENCE</scope>
</reference>
<evidence type="ECO:0000256" key="6">
    <source>
        <dbReference type="ARBA" id="ARBA00023049"/>
    </source>
</evidence>
<keyword evidence="4" id="KW-0378">Hydrolase</keyword>
<organism evidence="9">
    <name type="scientific">marine sediment metagenome</name>
    <dbReference type="NCBI Taxonomy" id="412755"/>
    <lineage>
        <taxon>unclassified sequences</taxon>
        <taxon>metagenomes</taxon>
        <taxon>ecological metagenomes</taxon>
    </lineage>
</organism>
<dbReference type="AlphaFoldDB" id="A0A0F9P9U9"/>
<dbReference type="InterPro" id="IPR001915">
    <property type="entry name" value="Peptidase_M48"/>
</dbReference>
<dbReference type="InterPro" id="IPR051156">
    <property type="entry name" value="Mito/Outer_Membr_Metalloprot"/>
</dbReference>
<feature type="compositionally biased region" description="Polar residues" evidence="7">
    <location>
        <begin position="263"/>
        <end position="272"/>
    </location>
</feature>
<evidence type="ECO:0000256" key="3">
    <source>
        <dbReference type="ARBA" id="ARBA00022723"/>
    </source>
</evidence>
<evidence type="ECO:0000256" key="5">
    <source>
        <dbReference type="ARBA" id="ARBA00022833"/>
    </source>
</evidence>
<sequence>MFAILQAIKNLLLKRITMKKLILAVFATAVLAGCKTSPTGRTQIALYSDQQMSEMGTASFADMKKNQPINKDAKTNAYVNCIAEKVVAVLPKEYASQNWEVVVFEDESANAFALPGGYIGVHTGLLKIATNQDQLATVLGHEVGHVIAEHSNERVSQSSILDTGMQLGSAALEMGNIQYRNEIMQGLGLGAQYGVVLPFSRSHESEADEIGLDLMAEAGFNPQESVTLWQNMSAAGSGTTPEFLSTHPAPTNRIKNLQAQMSKALGEQSTAKAQGKNPQCKL</sequence>
<comment type="caution">
    <text evidence="9">The sequence shown here is derived from an EMBL/GenBank/DDBJ whole genome shotgun (WGS) entry which is preliminary data.</text>
</comment>
<dbReference type="GO" id="GO:0016020">
    <property type="term" value="C:membrane"/>
    <property type="evidence" value="ECO:0007669"/>
    <property type="project" value="TreeGrafter"/>
</dbReference>
<dbReference type="GO" id="GO:0004222">
    <property type="term" value="F:metalloendopeptidase activity"/>
    <property type="evidence" value="ECO:0007669"/>
    <property type="project" value="InterPro"/>
</dbReference>
<dbReference type="CDD" id="cd07331">
    <property type="entry name" value="M48C_Oma1_like"/>
    <property type="match status" value="1"/>
</dbReference>
<evidence type="ECO:0000256" key="4">
    <source>
        <dbReference type="ARBA" id="ARBA00022801"/>
    </source>
</evidence>
<accession>A0A0F9P9U9</accession>
<evidence type="ECO:0000313" key="9">
    <source>
        <dbReference type="EMBL" id="KKN28630.1"/>
    </source>
</evidence>
<dbReference type="GO" id="GO:0051603">
    <property type="term" value="P:proteolysis involved in protein catabolic process"/>
    <property type="evidence" value="ECO:0007669"/>
    <property type="project" value="TreeGrafter"/>
</dbReference>
<keyword evidence="6" id="KW-0482">Metalloprotease</keyword>
<keyword evidence="3" id="KW-0479">Metal-binding</keyword>
<dbReference type="Pfam" id="PF01435">
    <property type="entry name" value="Peptidase_M48"/>
    <property type="match status" value="1"/>
</dbReference>
<evidence type="ECO:0000256" key="1">
    <source>
        <dbReference type="ARBA" id="ARBA00001947"/>
    </source>
</evidence>
<dbReference type="EMBL" id="LAZR01002546">
    <property type="protein sequence ID" value="KKN28630.1"/>
    <property type="molecule type" value="Genomic_DNA"/>
</dbReference>